<protein>
    <submittedName>
        <fullName evidence="4">GAF domain-containing protein</fullName>
    </submittedName>
</protein>
<dbReference type="RefSeq" id="WP_185032298.1">
    <property type="nucleotide sequence ID" value="NZ_BNBN01000003.1"/>
</dbReference>
<dbReference type="Gene3D" id="1.10.10.10">
    <property type="entry name" value="Winged helix-like DNA-binding domain superfamily/Winged helix DNA-binding domain"/>
    <property type="match status" value="1"/>
</dbReference>
<dbReference type="PROSITE" id="PS50921">
    <property type="entry name" value="ANTAR"/>
    <property type="match status" value="1"/>
</dbReference>
<proteinExistence type="predicted"/>
<keyword evidence="5" id="KW-1185">Reference proteome</keyword>
<dbReference type="SUPFAM" id="SSF52172">
    <property type="entry name" value="CheY-like"/>
    <property type="match status" value="1"/>
</dbReference>
<dbReference type="PIRSF" id="PIRSF036625">
    <property type="entry name" value="GAF_ANTAR"/>
    <property type="match status" value="1"/>
</dbReference>
<dbReference type="InterPro" id="IPR029016">
    <property type="entry name" value="GAF-like_dom_sf"/>
</dbReference>
<dbReference type="InterPro" id="IPR012074">
    <property type="entry name" value="GAF_ANTAR"/>
</dbReference>
<dbReference type="InterPro" id="IPR011006">
    <property type="entry name" value="CheY-like_superfamily"/>
</dbReference>
<dbReference type="EMBL" id="JACHEM010000009">
    <property type="protein sequence ID" value="MBB6437182.1"/>
    <property type="molecule type" value="Genomic_DNA"/>
</dbReference>
<dbReference type="Gene3D" id="3.30.450.40">
    <property type="match status" value="1"/>
</dbReference>
<sequence length="251" mass="26425">MTASDIPEISHAQAGFGLAELLTSLAVELHETEGREGTARAAVRLARDVIPEADHAGLFLVERSGRVRALADTVGGGDAEVVLPVPGEELWSFPVSRVADLSALRVPDGNPGPDDAYEPAGWDVPAGTVGTASSGSALFLRLRGHRNRFSVLTLHAATPHAFAGDETIRLGRLVAAHIGLALEAADVQEQLTEAMHTRDVIGQATGILMGRLDIDAAQAFERLVRTSQKGNVKLRDIASRIVNATAGGRPE</sequence>
<evidence type="ECO:0000256" key="2">
    <source>
        <dbReference type="ARBA" id="ARBA00023163"/>
    </source>
</evidence>
<dbReference type="InterPro" id="IPR036388">
    <property type="entry name" value="WH-like_DNA-bd_sf"/>
</dbReference>
<dbReference type="Proteomes" id="UP000540423">
    <property type="component" value="Unassembled WGS sequence"/>
</dbReference>
<feature type="domain" description="ANTAR" evidence="3">
    <location>
        <begin position="181"/>
        <end position="242"/>
    </location>
</feature>
<name>A0A7X0HIV6_9ACTN</name>
<keyword evidence="2" id="KW-0804">Transcription</keyword>
<dbReference type="Pfam" id="PF03861">
    <property type="entry name" value="ANTAR"/>
    <property type="match status" value="1"/>
</dbReference>
<gene>
    <name evidence="4" type="ORF">HNQ79_003665</name>
</gene>
<comment type="caution">
    <text evidence="4">The sequence shown here is derived from an EMBL/GenBank/DDBJ whole genome shotgun (WGS) entry which is preliminary data.</text>
</comment>
<keyword evidence="1" id="KW-0805">Transcription regulation</keyword>
<evidence type="ECO:0000313" key="5">
    <source>
        <dbReference type="Proteomes" id="UP000540423"/>
    </source>
</evidence>
<dbReference type="SMART" id="SM01012">
    <property type="entry name" value="ANTAR"/>
    <property type="match status" value="1"/>
</dbReference>
<accession>A0A7X0HIV6</accession>
<dbReference type="InterPro" id="IPR005561">
    <property type="entry name" value="ANTAR"/>
</dbReference>
<reference evidence="4 5" key="1">
    <citation type="submission" date="2020-08" db="EMBL/GenBank/DDBJ databases">
        <title>Genomic Encyclopedia of Type Strains, Phase IV (KMG-IV): sequencing the most valuable type-strain genomes for metagenomic binning, comparative biology and taxonomic classification.</title>
        <authorList>
            <person name="Goeker M."/>
        </authorList>
    </citation>
    <scope>NUCLEOTIDE SEQUENCE [LARGE SCALE GENOMIC DNA]</scope>
    <source>
        <strain evidence="4 5">DSM 40141</strain>
    </source>
</reference>
<evidence type="ECO:0000313" key="4">
    <source>
        <dbReference type="EMBL" id="MBB6437182.1"/>
    </source>
</evidence>
<evidence type="ECO:0000259" key="3">
    <source>
        <dbReference type="PROSITE" id="PS50921"/>
    </source>
</evidence>
<dbReference type="AlphaFoldDB" id="A0A7X0HIV6"/>
<dbReference type="SUPFAM" id="SSF55781">
    <property type="entry name" value="GAF domain-like"/>
    <property type="match status" value="1"/>
</dbReference>
<organism evidence="4 5">
    <name type="scientific">Streptomyces candidus</name>
    <dbReference type="NCBI Taxonomy" id="67283"/>
    <lineage>
        <taxon>Bacteria</taxon>
        <taxon>Bacillati</taxon>
        <taxon>Actinomycetota</taxon>
        <taxon>Actinomycetes</taxon>
        <taxon>Kitasatosporales</taxon>
        <taxon>Streptomycetaceae</taxon>
        <taxon>Streptomyces</taxon>
    </lineage>
</organism>
<dbReference type="GO" id="GO:0003723">
    <property type="term" value="F:RNA binding"/>
    <property type="evidence" value="ECO:0007669"/>
    <property type="project" value="InterPro"/>
</dbReference>
<evidence type="ECO:0000256" key="1">
    <source>
        <dbReference type="ARBA" id="ARBA00023015"/>
    </source>
</evidence>